<proteinExistence type="inferred from homology"/>
<comment type="similarity">
    <text evidence="1">Belongs to the SMP-30/CGR1 family.</text>
</comment>
<dbReference type="Gene3D" id="2.120.10.30">
    <property type="entry name" value="TolB, C-terminal domain"/>
    <property type="match status" value="1"/>
</dbReference>
<organism evidence="3">
    <name type="scientific">freshwater metagenome</name>
    <dbReference type="NCBI Taxonomy" id="449393"/>
    <lineage>
        <taxon>unclassified sequences</taxon>
        <taxon>metagenomes</taxon>
        <taxon>ecological metagenomes</taxon>
    </lineage>
</organism>
<gene>
    <name evidence="3" type="ORF">UFOPK3554_00914</name>
</gene>
<dbReference type="InterPro" id="IPR013658">
    <property type="entry name" value="SGL"/>
</dbReference>
<dbReference type="SUPFAM" id="SSF63829">
    <property type="entry name" value="Calcium-dependent phosphotriesterase"/>
    <property type="match status" value="1"/>
</dbReference>
<dbReference type="PRINTS" id="PR01790">
    <property type="entry name" value="SMP30FAMILY"/>
</dbReference>
<evidence type="ECO:0000256" key="1">
    <source>
        <dbReference type="ARBA" id="ARBA00008853"/>
    </source>
</evidence>
<dbReference type="Pfam" id="PF08450">
    <property type="entry name" value="SGL"/>
    <property type="match status" value="1"/>
</dbReference>
<protein>
    <submittedName>
        <fullName evidence="3">Unannotated protein</fullName>
    </submittedName>
</protein>
<sequence length="280" mass="30629">MWDERKCLLGEGPVSFGEKNSNVAWVDITGRKVLHKNLTTGVSGEFSTTEDIGFVIPRAHGGFILGTLNGPSAQSSDGQITSMVERAHWPIPTRWNDAKVSPDGDLWLGSMSYEMVPGASALFRLDRNGKKIDTMLTGTTISNGMGWSPDSSTYYFIDTPTRSVDAFDYAHREISNRRSIWKSTHESDGFPDGACVDSGGALWVAFWNGGCVRRIDPHYGVIEIIELPVKNVTSCAFAGENLSTLIITTAESKESPHELDGMTFAVETEIEGLKTQLFPS</sequence>
<dbReference type="GO" id="GO:0005509">
    <property type="term" value="F:calcium ion binding"/>
    <property type="evidence" value="ECO:0007669"/>
    <property type="project" value="TreeGrafter"/>
</dbReference>
<dbReference type="InterPro" id="IPR011042">
    <property type="entry name" value="6-blade_b-propeller_TolB-like"/>
</dbReference>
<dbReference type="PANTHER" id="PTHR10907:SF47">
    <property type="entry name" value="REGUCALCIN"/>
    <property type="match status" value="1"/>
</dbReference>
<feature type="domain" description="SMP-30/Gluconolactonase/LRE-like region" evidence="2">
    <location>
        <begin position="9"/>
        <end position="250"/>
    </location>
</feature>
<dbReference type="GO" id="GO:0019853">
    <property type="term" value="P:L-ascorbic acid biosynthetic process"/>
    <property type="evidence" value="ECO:0007669"/>
    <property type="project" value="TreeGrafter"/>
</dbReference>
<dbReference type="GO" id="GO:0004341">
    <property type="term" value="F:gluconolactonase activity"/>
    <property type="evidence" value="ECO:0007669"/>
    <property type="project" value="TreeGrafter"/>
</dbReference>
<dbReference type="AlphaFoldDB" id="A0A6J7XW76"/>
<evidence type="ECO:0000259" key="2">
    <source>
        <dbReference type="Pfam" id="PF08450"/>
    </source>
</evidence>
<dbReference type="InterPro" id="IPR005511">
    <property type="entry name" value="SMP-30"/>
</dbReference>
<reference evidence="3" key="1">
    <citation type="submission" date="2020-05" db="EMBL/GenBank/DDBJ databases">
        <authorList>
            <person name="Chiriac C."/>
            <person name="Salcher M."/>
            <person name="Ghai R."/>
            <person name="Kavagutti S V."/>
        </authorList>
    </citation>
    <scope>NUCLEOTIDE SEQUENCE</scope>
</reference>
<dbReference type="EMBL" id="CAFBSG010000012">
    <property type="protein sequence ID" value="CAB5240555.1"/>
    <property type="molecule type" value="Genomic_DNA"/>
</dbReference>
<evidence type="ECO:0000313" key="3">
    <source>
        <dbReference type="EMBL" id="CAB5240555.1"/>
    </source>
</evidence>
<dbReference type="PANTHER" id="PTHR10907">
    <property type="entry name" value="REGUCALCIN"/>
    <property type="match status" value="1"/>
</dbReference>
<accession>A0A6J7XW76</accession>
<name>A0A6J7XW76_9ZZZZ</name>